<reference evidence="1 2" key="1">
    <citation type="journal article" date="2016" name="Nat. Commun.">
        <title>Thousands of microbial genomes shed light on interconnected biogeochemical processes in an aquifer system.</title>
        <authorList>
            <person name="Anantharaman K."/>
            <person name="Brown C.T."/>
            <person name="Hug L.A."/>
            <person name="Sharon I."/>
            <person name="Castelle C.J."/>
            <person name="Probst A.J."/>
            <person name="Thomas B.C."/>
            <person name="Singh A."/>
            <person name="Wilkins M.J."/>
            <person name="Karaoz U."/>
            <person name="Brodie E.L."/>
            <person name="Williams K.H."/>
            <person name="Hubbard S.S."/>
            <person name="Banfield J.F."/>
        </authorList>
    </citation>
    <scope>NUCLEOTIDE SEQUENCE [LARGE SCALE GENOMIC DNA]</scope>
</reference>
<dbReference type="PANTHER" id="PTHR10091:SF0">
    <property type="entry name" value="GALACTOSE MUTAROTASE"/>
    <property type="match status" value="1"/>
</dbReference>
<dbReference type="GO" id="GO:0030246">
    <property type="term" value="F:carbohydrate binding"/>
    <property type="evidence" value="ECO:0007669"/>
    <property type="project" value="InterPro"/>
</dbReference>
<proteinExistence type="predicted"/>
<comment type="caution">
    <text evidence="1">The sequence shown here is derived from an EMBL/GenBank/DDBJ whole genome shotgun (WGS) entry which is preliminary data.</text>
</comment>
<dbReference type="Pfam" id="PF01263">
    <property type="entry name" value="Aldose_epim"/>
    <property type="match status" value="1"/>
</dbReference>
<organism evidence="1 2">
    <name type="scientific">Candidatus Danuiimicrobium aquiferis</name>
    <dbReference type="NCBI Taxonomy" id="1801832"/>
    <lineage>
        <taxon>Bacteria</taxon>
        <taxon>Pseudomonadati</taxon>
        <taxon>Candidatus Omnitrophota</taxon>
        <taxon>Candidatus Danuiimicrobium</taxon>
    </lineage>
</organism>
<dbReference type="InterPro" id="IPR014718">
    <property type="entry name" value="GH-type_carb-bd"/>
</dbReference>
<dbReference type="SUPFAM" id="SSF74650">
    <property type="entry name" value="Galactose mutarotase-like"/>
    <property type="match status" value="1"/>
</dbReference>
<evidence type="ECO:0000313" key="1">
    <source>
        <dbReference type="EMBL" id="OGW98822.1"/>
    </source>
</evidence>
<protein>
    <recommendedName>
        <fullName evidence="3">Aldose epimerase</fullName>
    </recommendedName>
</protein>
<evidence type="ECO:0000313" key="2">
    <source>
        <dbReference type="Proteomes" id="UP000178187"/>
    </source>
</evidence>
<name>A0A1G1L104_9BACT</name>
<gene>
    <name evidence="1" type="ORF">A3G33_00215</name>
</gene>
<dbReference type="PANTHER" id="PTHR10091">
    <property type="entry name" value="ALDOSE-1-EPIMERASE"/>
    <property type="match status" value="1"/>
</dbReference>
<accession>A0A1G1L104</accession>
<dbReference type="GO" id="GO:0006006">
    <property type="term" value="P:glucose metabolic process"/>
    <property type="evidence" value="ECO:0007669"/>
    <property type="project" value="TreeGrafter"/>
</dbReference>
<dbReference type="Proteomes" id="UP000178187">
    <property type="component" value="Unassembled WGS sequence"/>
</dbReference>
<sequence>MPPKLKRLALKQLKNQFFELTYVPDFGCHWTRLKIKSGGEWMDLLYPVEDPEELRGQPTSLGSYIMAPWANRIPNGVFEFKKKRHQILPNFPDQTAIHGDVRRRPWKVQSSTSAHVKAVLDSRDFEDFNFPFALQFIYEIVLSENKLRTTLMIQNLSDEPAPVGMGHHPFFKRRLTGQDQDVKLILPAEKVYSAESSFIKGEAKPVAEKFDLRKDGFLGNPDLDDCYTCLSSDTVQLIYAGSGVKVDLKVEPVFGHFVVYAPKWDDGSERPYFAVEPQTHVTNGFNFYEQGWKNTGVKELKPGEKWGGFFDLLIHTM</sequence>
<dbReference type="InterPro" id="IPR008183">
    <property type="entry name" value="Aldose_1/G6P_1-epimerase"/>
</dbReference>
<dbReference type="InterPro" id="IPR011013">
    <property type="entry name" value="Gal_mutarotase_sf_dom"/>
</dbReference>
<dbReference type="GO" id="GO:0033499">
    <property type="term" value="P:galactose catabolic process via UDP-galactose, Leloir pathway"/>
    <property type="evidence" value="ECO:0007669"/>
    <property type="project" value="TreeGrafter"/>
</dbReference>
<dbReference type="GO" id="GO:0004034">
    <property type="term" value="F:aldose 1-epimerase activity"/>
    <property type="evidence" value="ECO:0007669"/>
    <property type="project" value="TreeGrafter"/>
</dbReference>
<dbReference type="AlphaFoldDB" id="A0A1G1L104"/>
<dbReference type="EMBL" id="MHFR01000025">
    <property type="protein sequence ID" value="OGW98822.1"/>
    <property type="molecule type" value="Genomic_DNA"/>
</dbReference>
<dbReference type="Gene3D" id="2.70.98.10">
    <property type="match status" value="1"/>
</dbReference>
<evidence type="ECO:0008006" key="3">
    <source>
        <dbReference type="Google" id="ProtNLM"/>
    </source>
</evidence>